<evidence type="ECO:0000256" key="9">
    <source>
        <dbReference type="ARBA" id="ARBA00029829"/>
    </source>
</evidence>
<dbReference type="InterPro" id="IPR051474">
    <property type="entry name" value="Anti-sigma-K/W_factor"/>
</dbReference>
<dbReference type="Pfam" id="PF13490">
    <property type="entry name" value="zf-HC2"/>
    <property type="match status" value="1"/>
</dbReference>
<evidence type="ECO:0000256" key="1">
    <source>
        <dbReference type="ARBA" id="ARBA00004167"/>
    </source>
</evidence>
<reference evidence="15 16" key="1">
    <citation type="submission" date="2018-10" db="EMBL/GenBank/DDBJ databases">
        <title>Bacillus Keqinensis sp. nov., a moderately halophilic bacterium isolated from a saline-alkaline lake.</title>
        <authorList>
            <person name="Wang H."/>
        </authorList>
    </citation>
    <scope>NUCLEOTIDE SEQUENCE [LARGE SCALE GENOMIC DNA]</scope>
    <source>
        <strain evidence="15 16">KQ-3</strain>
    </source>
</reference>
<organism evidence="15 16">
    <name type="scientific">Alteribacter keqinensis</name>
    <dbReference type="NCBI Taxonomy" id="2483800"/>
    <lineage>
        <taxon>Bacteria</taxon>
        <taxon>Bacillati</taxon>
        <taxon>Bacillota</taxon>
        <taxon>Bacilli</taxon>
        <taxon>Bacillales</taxon>
        <taxon>Bacillaceae</taxon>
        <taxon>Alteribacter</taxon>
    </lineage>
</organism>
<evidence type="ECO:0000259" key="13">
    <source>
        <dbReference type="Pfam" id="PF10099"/>
    </source>
</evidence>
<dbReference type="EMBL" id="RHIB01000003">
    <property type="protein sequence ID" value="RNA67200.1"/>
    <property type="molecule type" value="Genomic_DNA"/>
</dbReference>
<keyword evidence="6" id="KW-0472">Membrane</keyword>
<proteinExistence type="inferred from homology"/>
<gene>
    <name evidence="15" type="ORF">EBO34_17235</name>
</gene>
<dbReference type="Pfam" id="PF10099">
    <property type="entry name" value="RskA_C"/>
    <property type="match status" value="1"/>
</dbReference>
<dbReference type="RefSeq" id="WP_122901414.1">
    <property type="nucleotide sequence ID" value="NZ_RHIB01000003.1"/>
</dbReference>
<comment type="subcellular location">
    <subcellularLocation>
        <location evidence="2">Cell membrane</location>
    </subcellularLocation>
    <subcellularLocation>
        <location evidence="1">Membrane</location>
        <topology evidence="1">Single-pass membrane protein</topology>
    </subcellularLocation>
</comment>
<evidence type="ECO:0000256" key="3">
    <source>
        <dbReference type="ARBA" id="ARBA00022475"/>
    </source>
</evidence>
<dbReference type="GO" id="GO:0016989">
    <property type="term" value="F:sigma factor antagonist activity"/>
    <property type="evidence" value="ECO:0007669"/>
    <property type="project" value="TreeGrafter"/>
</dbReference>
<evidence type="ECO:0000256" key="11">
    <source>
        <dbReference type="SAM" id="Coils"/>
    </source>
</evidence>
<dbReference type="PANTHER" id="PTHR37461:SF1">
    <property type="entry name" value="ANTI-SIGMA-K FACTOR RSKA"/>
    <property type="match status" value="1"/>
</dbReference>
<evidence type="ECO:0000256" key="8">
    <source>
        <dbReference type="ARBA" id="ARBA00024438"/>
    </source>
</evidence>
<evidence type="ECO:0000256" key="10">
    <source>
        <dbReference type="ARBA" id="ARBA00030803"/>
    </source>
</evidence>
<feature type="coiled-coil region" evidence="11">
    <location>
        <begin position="128"/>
        <end position="155"/>
    </location>
</feature>
<feature type="domain" description="Anti-sigma K factor RskA C-terminal" evidence="13">
    <location>
        <begin position="110"/>
        <end position="277"/>
    </location>
</feature>
<accession>A0A3M7TSC5</accession>
<evidence type="ECO:0000256" key="7">
    <source>
        <dbReference type="ARBA" id="ARBA00024353"/>
    </source>
</evidence>
<feature type="domain" description="Putative zinc-finger" evidence="14">
    <location>
        <begin position="7"/>
        <end position="36"/>
    </location>
</feature>
<dbReference type="AlphaFoldDB" id="A0A3M7TSC5"/>
<dbReference type="Gene3D" id="1.10.10.1320">
    <property type="entry name" value="Anti-sigma factor, zinc-finger domain"/>
    <property type="match status" value="1"/>
</dbReference>
<dbReference type="PANTHER" id="PTHR37461">
    <property type="entry name" value="ANTI-SIGMA-K FACTOR RSKA"/>
    <property type="match status" value="1"/>
</dbReference>
<evidence type="ECO:0000256" key="12">
    <source>
        <dbReference type="SAM" id="MobiDB-lite"/>
    </source>
</evidence>
<evidence type="ECO:0000313" key="16">
    <source>
        <dbReference type="Proteomes" id="UP000278746"/>
    </source>
</evidence>
<evidence type="ECO:0000313" key="15">
    <source>
        <dbReference type="EMBL" id="RNA67200.1"/>
    </source>
</evidence>
<keyword evidence="11" id="KW-0175">Coiled coil</keyword>
<keyword evidence="4" id="KW-0812">Transmembrane</keyword>
<evidence type="ECO:0000259" key="14">
    <source>
        <dbReference type="Pfam" id="PF13490"/>
    </source>
</evidence>
<dbReference type="InterPro" id="IPR041916">
    <property type="entry name" value="Anti_sigma_zinc_sf"/>
</dbReference>
<comment type="similarity">
    <text evidence="7">Belongs to the zinc-associated anti-sigma factor (ZAS) superfamily. Anti-sigma-W factor family.</text>
</comment>
<dbReference type="InterPro" id="IPR027383">
    <property type="entry name" value="Znf_put"/>
</dbReference>
<keyword evidence="5" id="KW-1133">Transmembrane helix</keyword>
<keyword evidence="16" id="KW-1185">Reference proteome</keyword>
<evidence type="ECO:0000256" key="4">
    <source>
        <dbReference type="ARBA" id="ARBA00022692"/>
    </source>
</evidence>
<dbReference type="Proteomes" id="UP000278746">
    <property type="component" value="Unassembled WGS sequence"/>
</dbReference>
<evidence type="ECO:0000256" key="5">
    <source>
        <dbReference type="ARBA" id="ARBA00022989"/>
    </source>
</evidence>
<protein>
    <recommendedName>
        <fullName evidence="8">Anti-sigma-W factor RsiW</fullName>
    </recommendedName>
    <alternativeName>
        <fullName evidence="10">Regulator of SigK</fullName>
    </alternativeName>
    <alternativeName>
        <fullName evidence="9">Sigma-K anti-sigma factor RskA</fullName>
    </alternativeName>
</protein>
<dbReference type="GO" id="GO:0006417">
    <property type="term" value="P:regulation of translation"/>
    <property type="evidence" value="ECO:0007669"/>
    <property type="project" value="TreeGrafter"/>
</dbReference>
<feature type="compositionally biased region" description="Basic and acidic residues" evidence="12">
    <location>
        <begin position="79"/>
        <end position="90"/>
    </location>
</feature>
<feature type="region of interest" description="Disordered" evidence="12">
    <location>
        <begin position="79"/>
        <end position="98"/>
    </location>
</feature>
<dbReference type="InterPro" id="IPR018764">
    <property type="entry name" value="RskA_C"/>
</dbReference>
<name>A0A3M7TSC5_9BACI</name>
<dbReference type="GO" id="GO:0005886">
    <property type="term" value="C:plasma membrane"/>
    <property type="evidence" value="ECO:0007669"/>
    <property type="project" value="UniProtKB-SubCell"/>
</dbReference>
<sequence length="284" mass="31172">MNTSQCDRLIDYFNRQLSENEQKQFEAHLSSCEDCREELMELRELTDDLPFLADPAEPPEDMKKRVLANVFANEEKNVRGNGVDTKEKNNDLVAGPGTSRRKSPILLGSLAASLLLSVGLNTWLWTENRELAGENEQLAGEFQQVAEERNELVTELTAIRDALDEETAPGTAQVVLSAGLDSTLGEASNGFATLITEHDKVQLVIQVSDMPELSGTEAYQAWIIEGETPIPAGSFKIDETGNGAVAFNMQDLEELNVDQIAITLEPRPNNELPEGEILLASSGQ</sequence>
<dbReference type="OrthoDB" id="150725at2"/>
<keyword evidence="3" id="KW-1003">Cell membrane</keyword>
<comment type="caution">
    <text evidence="15">The sequence shown here is derived from an EMBL/GenBank/DDBJ whole genome shotgun (WGS) entry which is preliminary data.</text>
</comment>
<evidence type="ECO:0000256" key="6">
    <source>
        <dbReference type="ARBA" id="ARBA00023136"/>
    </source>
</evidence>
<evidence type="ECO:0000256" key="2">
    <source>
        <dbReference type="ARBA" id="ARBA00004236"/>
    </source>
</evidence>